<evidence type="ECO:0000256" key="2">
    <source>
        <dbReference type="ARBA" id="ARBA00009077"/>
    </source>
</evidence>
<dbReference type="SUPFAM" id="SSF53383">
    <property type="entry name" value="PLP-dependent transferases"/>
    <property type="match status" value="1"/>
</dbReference>
<evidence type="ECO:0000313" key="7">
    <source>
        <dbReference type="Proteomes" id="UP000645257"/>
    </source>
</evidence>
<dbReference type="GO" id="GO:0004123">
    <property type="term" value="F:cystathionine gamma-lyase activity"/>
    <property type="evidence" value="ECO:0007669"/>
    <property type="project" value="TreeGrafter"/>
</dbReference>
<dbReference type="EMBL" id="BMYX01000003">
    <property type="protein sequence ID" value="GGY08437.1"/>
    <property type="molecule type" value="Genomic_DNA"/>
</dbReference>
<dbReference type="Gene3D" id="3.40.640.10">
    <property type="entry name" value="Type I PLP-dependent aspartate aminotransferase-like (Major domain)"/>
    <property type="match status" value="1"/>
</dbReference>
<reference evidence="6" key="2">
    <citation type="submission" date="2020-09" db="EMBL/GenBank/DDBJ databases">
        <authorList>
            <person name="Sun Q."/>
            <person name="Kim S."/>
        </authorList>
    </citation>
    <scope>NUCLEOTIDE SEQUENCE</scope>
    <source>
        <strain evidence="6">KCTC 32182</strain>
    </source>
</reference>
<dbReference type="AlphaFoldDB" id="A0A918NZP4"/>
<reference evidence="6" key="1">
    <citation type="journal article" date="2014" name="Int. J. Syst. Evol. Microbiol.">
        <title>Complete genome sequence of Corynebacterium casei LMG S-19264T (=DSM 44701T), isolated from a smear-ripened cheese.</title>
        <authorList>
            <consortium name="US DOE Joint Genome Institute (JGI-PGF)"/>
            <person name="Walter F."/>
            <person name="Albersmeier A."/>
            <person name="Kalinowski J."/>
            <person name="Ruckert C."/>
        </authorList>
    </citation>
    <scope>NUCLEOTIDE SEQUENCE</scope>
    <source>
        <strain evidence="6">KCTC 32182</strain>
    </source>
</reference>
<dbReference type="InterPro" id="IPR015422">
    <property type="entry name" value="PyrdxlP-dep_Trfase_small"/>
</dbReference>
<evidence type="ECO:0000256" key="3">
    <source>
        <dbReference type="ARBA" id="ARBA00022898"/>
    </source>
</evidence>
<dbReference type="PIRSF" id="PIRSF001434">
    <property type="entry name" value="CGS"/>
    <property type="match status" value="1"/>
</dbReference>
<dbReference type="Pfam" id="PF01053">
    <property type="entry name" value="Cys_Met_Meta_PP"/>
    <property type="match status" value="1"/>
</dbReference>
<feature type="modified residue" description="N6-(pyridoxal phosphate)lysine" evidence="4">
    <location>
        <position position="202"/>
    </location>
</feature>
<dbReference type="GO" id="GO:0005737">
    <property type="term" value="C:cytoplasm"/>
    <property type="evidence" value="ECO:0007669"/>
    <property type="project" value="TreeGrafter"/>
</dbReference>
<evidence type="ECO:0000256" key="5">
    <source>
        <dbReference type="RuleBase" id="RU362118"/>
    </source>
</evidence>
<dbReference type="PROSITE" id="PS00868">
    <property type="entry name" value="CYS_MET_METAB_PP"/>
    <property type="match status" value="1"/>
</dbReference>
<dbReference type="PANTHER" id="PTHR11808">
    <property type="entry name" value="TRANS-SULFURATION ENZYME FAMILY MEMBER"/>
    <property type="match status" value="1"/>
</dbReference>
<name>A0A918NZP4_9NEIS</name>
<dbReference type="Proteomes" id="UP000645257">
    <property type="component" value="Unassembled WGS sequence"/>
</dbReference>
<comment type="cofactor">
    <cofactor evidence="1 5">
        <name>pyridoxal 5'-phosphate</name>
        <dbReference type="ChEBI" id="CHEBI:597326"/>
    </cofactor>
</comment>
<dbReference type="GO" id="GO:0030170">
    <property type="term" value="F:pyridoxal phosphate binding"/>
    <property type="evidence" value="ECO:0007669"/>
    <property type="project" value="InterPro"/>
</dbReference>
<comment type="similarity">
    <text evidence="2 5">Belongs to the trans-sulfuration enzymes family.</text>
</comment>
<sequence length="386" mass="41601">MSDNNKLQFATRAIHAGYDHHEHNRAVMPPIYQSSVFVHDRIGEALPFAYARSGTPTRESLEACIASLEEGRHGFAFASGMAAIDAVLRATLSPGDEVIAVADLYGGAWRLLTRVLEPAGIKVTFLDLGDPGNLAAALSDTVKLVWLESPSNPLLKLVDISALSRIAREAGVPVAIDNTFATPYLQRPLELGADIVVHSATKYLGGHSDVLLGLAVVRDDALARRIRFIQNSAGAVPGPQDCFLVMRGIKTLALRMERHCDNAEKIAVWLDSHPAVERVMYPGLASHPDHALARRQMARFGGIISIYLADDSRAAASRVAERLRFFGLAESLGGVESLINHSATMSHGSMTASDKHRLGIREGLLRLSVGIEDVADLIGDLEQALA</sequence>
<proteinExistence type="inferred from homology"/>
<gene>
    <name evidence="6" type="ORF">GCM10011289_08950</name>
</gene>
<keyword evidence="7" id="KW-1185">Reference proteome</keyword>
<dbReference type="InterPro" id="IPR015424">
    <property type="entry name" value="PyrdxlP-dep_Trfase"/>
</dbReference>
<dbReference type="GO" id="GO:0019346">
    <property type="term" value="P:transsulfuration"/>
    <property type="evidence" value="ECO:0007669"/>
    <property type="project" value="InterPro"/>
</dbReference>
<organism evidence="6 7">
    <name type="scientific">Paludibacterium paludis</name>
    <dbReference type="NCBI Taxonomy" id="1225769"/>
    <lineage>
        <taxon>Bacteria</taxon>
        <taxon>Pseudomonadati</taxon>
        <taxon>Pseudomonadota</taxon>
        <taxon>Betaproteobacteria</taxon>
        <taxon>Neisseriales</taxon>
        <taxon>Chromobacteriaceae</taxon>
        <taxon>Paludibacterium</taxon>
    </lineage>
</organism>
<dbReference type="PANTHER" id="PTHR11808:SF15">
    <property type="entry name" value="CYSTATHIONINE GAMMA-LYASE"/>
    <property type="match status" value="1"/>
</dbReference>
<comment type="caution">
    <text evidence="6">The sequence shown here is derived from an EMBL/GenBank/DDBJ whole genome shotgun (WGS) entry which is preliminary data.</text>
</comment>
<evidence type="ECO:0000256" key="4">
    <source>
        <dbReference type="PIRSR" id="PIRSR001434-2"/>
    </source>
</evidence>
<dbReference type="FunFam" id="3.90.1150.10:FF:000008">
    <property type="entry name" value="Cystathionine gamma-synthase"/>
    <property type="match status" value="1"/>
</dbReference>
<dbReference type="GO" id="GO:0019343">
    <property type="term" value="P:cysteine biosynthetic process via cystathionine"/>
    <property type="evidence" value="ECO:0007669"/>
    <property type="project" value="TreeGrafter"/>
</dbReference>
<protein>
    <submittedName>
        <fullName evidence="6">Cystathionine gamma-synthase</fullName>
    </submittedName>
</protein>
<dbReference type="InterPro" id="IPR015421">
    <property type="entry name" value="PyrdxlP-dep_Trfase_major"/>
</dbReference>
<dbReference type="GO" id="GO:0003962">
    <property type="term" value="F:cystathionine gamma-synthase activity"/>
    <property type="evidence" value="ECO:0007669"/>
    <property type="project" value="TreeGrafter"/>
</dbReference>
<dbReference type="FunFam" id="3.40.640.10:FF:000009">
    <property type="entry name" value="Cystathionine gamma-synthase homolog"/>
    <property type="match status" value="1"/>
</dbReference>
<dbReference type="InterPro" id="IPR054542">
    <property type="entry name" value="Cys_met_metab_PP"/>
</dbReference>
<dbReference type="InterPro" id="IPR000277">
    <property type="entry name" value="Cys/Met-Metab_PyrdxlP-dep_enz"/>
</dbReference>
<evidence type="ECO:0000256" key="1">
    <source>
        <dbReference type="ARBA" id="ARBA00001933"/>
    </source>
</evidence>
<dbReference type="Gene3D" id="3.90.1150.10">
    <property type="entry name" value="Aspartate Aminotransferase, domain 1"/>
    <property type="match status" value="1"/>
</dbReference>
<evidence type="ECO:0000313" key="6">
    <source>
        <dbReference type="EMBL" id="GGY08437.1"/>
    </source>
</evidence>
<dbReference type="CDD" id="cd00614">
    <property type="entry name" value="CGS_like"/>
    <property type="match status" value="1"/>
</dbReference>
<accession>A0A918NZP4</accession>
<keyword evidence="3 4" id="KW-0663">Pyridoxal phosphate</keyword>